<dbReference type="EMBL" id="JAUBDJ010000010">
    <property type="protein sequence ID" value="MDW0118154.1"/>
    <property type="molecule type" value="Genomic_DNA"/>
</dbReference>
<feature type="transmembrane region" description="Helical" evidence="1">
    <location>
        <begin position="57"/>
        <end position="75"/>
    </location>
</feature>
<comment type="caution">
    <text evidence="2">The sequence shown here is derived from an EMBL/GenBank/DDBJ whole genome shotgun (WGS) entry which is preliminary data.</text>
</comment>
<sequence length="162" mass="18594">MVGIIITLIFLFCFILFRNGIALNNVTIEFTILFIASSLIILLFWKSRNELPKKIGIGICTILILQLGVISLYAYDRQSNQLLNEQNRLLVILGNSSDYQQLNLSFQDIDKVYLVGDAKKGNFNHPFDYRIELKVKNEDKVYQFQCKGQGPWCKELGLINAK</sequence>
<protein>
    <recommendedName>
        <fullName evidence="4">DUF4131 domain-containing protein</fullName>
    </recommendedName>
</protein>
<evidence type="ECO:0000313" key="3">
    <source>
        <dbReference type="Proteomes" id="UP001271648"/>
    </source>
</evidence>
<keyword evidence="3" id="KW-1185">Reference proteome</keyword>
<organism evidence="2 3">
    <name type="scientific">Sporosarcina thermotolerans</name>
    <dbReference type="NCBI Taxonomy" id="633404"/>
    <lineage>
        <taxon>Bacteria</taxon>
        <taxon>Bacillati</taxon>
        <taxon>Bacillota</taxon>
        <taxon>Bacilli</taxon>
        <taxon>Bacillales</taxon>
        <taxon>Caryophanaceae</taxon>
        <taxon>Sporosarcina</taxon>
    </lineage>
</organism>
<dbReference type="Proteomes" id="UP001271648">
    <property type="component" value="Unassembled WGS sequence"/>
</dbReference>
<reference evidence="2 3" key="1">
    <citation type="submission" date="2023-06" db="EMBL/GenBank/DDBJ databases">
        <title>Sporosarcina sp. nov., isolated from Korean traditional fermented seafood 'Jeotgal'.</title>
        <authorList>
            <person name="Yang A.I."/>
            <person name="Shin N.-R."/>
        </authorList>
    </citation>
    <scope>NUCLEOTIDE SEQUENCE [LARGE SCALE GENOMIC DNA]</scope>
    <source>
        <strain evidence="2 3">KCTC43456</strain>
    </source>
</reference>
<accession>A0AAW9AAU9</accession>
<evidence type="ECO:0000313" key="2">
    <source>
        <dbReference type="EMBL" id="MDW0118154.1"/>
    </source>
</evidence>
<name>A0AAW9AAU9_9BACL</name>
<keyword evidence="1" id="KW-1133">Transmembrane helix</keyword>
<evidence type="ECO:0008006" key="4">
    <source>
        <dbReference type="Google" id="ProtNLM"/>
    </source>
</evidence>
<evidence type="ECO:0000256" key="1">
    <source>
        <dbReference type="SAM" id="Phobius"/>
    </source>
</evidence>
<proteinExistence type="predicted"/>
<keyword evidence="1" id="KW-0472">Membrane</keyword>
<dbReference type="AlphaFoldDB" id="A0AAW9AAU9"/>
<feature type="transmembrane region" description="Helical" evidence="1">
    <location>
        <begin position="28"/>
        <end position="45"/>
    </location>
</feature>
<gene>
    <name evidence="2" type="ORF">QTL97_14575</name>
</gene>
<keyword evidence="1" id="KW-0812">Transmembrane</keyword>
<dbReference type="RefSeq" id="WP_283732353.1">
    <property type="nucleotide sequence ID" value="NZ_CP125968.1"/>
</dbReference>